<feature type="compositionally biased region" description="Polar residues" evidence="1">
    <location>
        <begin position="1"/>
        <end position="15"/>
    </location>
</feature>
<dbReference type="Proteomes" id="UP001497522">
    <property type="component" value="Chromosome 14"/>
</dbReference>
<evidence type="ECO:0000313" key="3">
    <source>
        <dbReference type="Proteomes" id="UP001497522"/>
    </source>
</evidence>
<feature type="region of interest" description="Disordered" evidence="1">
    <location>
        <begin position="1"/>
        <end position="33"/>
    </location>
</feature>
<sequence length="77" mass="8445">MSSSLFADDMTTAQSAKHAPETEASTVGSSPENAVMLTLEEQELDWHNGREKTNYAFWKCPMCTVASWKCLVCAIAS</sequence>
<protein>
    <submittedName>
        <fullName evidence="2">Uncharacterized protein</fullName>
    </submittedName>
</protein>
<accession>A0ABP1AMX6</accession>
<organism evidence="2 3">
    <name type="scientific">Sphagnum jensenii</name>
    <dbReference type="NCBI Taxonomy" id="128206"/>
    <lineage>
        <taxon>Eukaryota</taxon>
        <taxon>Viridiplantae</taxon>
        <taxon>Streptophyta</taxon>
        <taxon>Embryophyta</taxon>
        <taxon>Bryophyta</taxon>
        <taxon>Sphagnophytina</taxon>
        <taxon>Sphagnopsida</taxon>
        <taxon>Sphagnales</taxon>
        <taxon>Sphagnaceae</taxon>
        <taxon>Sphagnum</taxon>
    </lineage>
</organism>
<feature type="compositionally biased region" description="Polar residues" evidence="1">
    <location>
        <begin position="23"/>
        <end position="32"/>
    </location>
</feature>
<evidence type="ECO:0000256" key="1">
    <source>
        <dbReference type="SAM" id="MobiDB-lite"/>
    </source>
</evidence>
<dbReference type="EMBL" id="OZ023715">
    <property type="protein sequence ID" value="CAK9863909.1"/>
    <property type="molecule type" value="Genomic_DNA"/>
</dbReference>
<evidence type="ECO:0000313" key="2">
    <source>
        <dbReference type="EMBL" id="CAK9863909.1"/>
    </source>
</evidence>
<proteinExistence type="predicted"/>
<gene>
    <name evidence="2" type="ORF">CSSPJE1EN2_LOCUS6904</name>
</gene>
<reference evidence="2" key="1">
    <citation type="submission" date="2024-03" db="EMBL/GenBank/DDBJ databases">
        <authorList>
            <consortium name="ELIXIR-Norway"/>
            <consortium name="Elixir Norway"/>
        </authorList>
    </citation>
    <scope>NUCLEOTIDE SEQUENCE</scope>
</reference>
<keyword evidence="3" id="KW-1185">Reference proteome</keyword>
<name>A0ABP1AMX6_9BRYO</name>